<keyword evidence="3" id="KW-1185">Reference proteome</keyword>
<dbReference type="EMBL" id="VWXF01000009">
    <property type="protein sequence ID" value="NIF23712.1"/>
    <property type="molecule type" value="Genomic_DNA"/>
</dbReference>
<feature type="chain" id="PRO_5046993535" description="ParB-like nuclease" evidence="1">
    <location>
        <begin position="20"/>
        <end position="300"/>
    </location>
</feature>
<comment type="caution">
    <text evidence="2">The sequence shown here is derived from an EMBL/GenBank/DDBJ whole genome shotgun (WGS) entry which is preliminary data.</text>
</comment>
<accession>A0ABX0RF81</accession>
<dbReference type="Gene3D" id="1.10.8.10">
    <property type="entry name" value="DNA helicase RuvA subunit, C-terminal domain"/>
    <property type="match status" value="1"/>
</dbReference>
<evidence type="ECO:0000313" key="2">
    <source>
        <dbReference type="EMBL" id="NIF23712.1"/>
    </source>
</evidence>
<name>A0ABX0RF81_9GAMM</name>
<evidence type="ECO:0000256" key="1">
    <source>
        <dbReference type="SAM" id="SignalP"/>
    </source>
</evidence>
<dbReference type="Proteomes" id="UP001515683">
    <property type="component" value="Unassembled WGS sequence"/>
</dbReference>
<sequence length="300" mass="33227">MMKLRLLFAGLLLSGSALAAPETPLKVGSLAEVPIASLHPTQATLGFRQIDYKVNRYKHDAKKLFDDFCESAGAKGIEKYNDASRISDFASFSCKTAPGSELKKVNTAVIAPDNQLYLTDGHHTFTSFAEVGGLQTKVYVRITDDFRHLPNMTAFWQTMQARKLTWLETPQGVITPQQLPQQLSRKQMINDEYRSLVWLTRDIGYRKPDSPPPFLEFYWGKWLATQLPLSKMDLTSQSGYAAAVESAAEKMVAAPAETLLAQTDSGPLTAEKAGQMSRVNQKALRKLVSATGKLTYAFAN</sequence>
<dbReference type="SUPFAM" id="SSF110849">
    <property type="entry name" value="ParB/Sulfiredoxin"/>
    <property type="match status" value="1"/>
</dbReference>
<proteinExistence type="predicted"/>
<keyword evidence="1" id="KW-0732">Signal</keyword>
<gene>
    <name evidence="2" type="ORF">F3J40_19215</name>
</gene>
<dbReference type="InterPro" id="IPR036086">
    <property type="entry name" value="ParB/Sulfiredoxin_sf"/>
</dbReference>
<dbReference type="Pfam" id="PF08857">
    <property type="entry name" value="ParBc_2"/>
    <property type="match status" value="1"/>
</dbReference>
<dbReference type="Gene3D" id="3.90.1530.10">
    <property type="entry name" value="Conserved hypothetical protein from pyrococcus furiosus pfu- 392566-001, ParB domain"/>
    <property type="match status" value="1"/>
</dbReference>
<protein>
    <recommendedName>
        <fullName evidence="4">ParB-like nuclease</fullName>
    </recommendedName>
</protein>
<evidence type="ECO:0000313" key="3">
    <source>
        <dbReference type="Proteomes" id="UP001515683"/>
    </source>
</evidence>
<dbReference type="CDD" id="cd16390">
    <property type="entry name" value="ParB_N_Srx_like"/>
    <property type="match status" value="1"/>
</dbReference>
<dbReference type="InterPro" id="IPR014956">
    <property type="entry name" value="ParBc_2"/>
</dbReference>
<organism evidence="2 3">
    <name type="scientific">Candidatus Pantoea multigeneris</name>
    <dbReference type="NCBI Taxonomy" id="2608357"/>
    <lineage>
        <taxon>Bacteria</taxon>
        <taxon>Pseudomonadati</taxon>
        <taxon>Pseudomonadota</taxon>
        <taxon>Gammaproteobacteria</taxon>
        <taxon>Enterobacterales</taxon>
        <taxon>Erwiniaceae</taxon>
        <taxon>Pantoea</taxon>
    </lineage>
</organism>
<feature type="signal peptide" evidence="1">
    <location>
        <begin position="1"/>
        <end position="19"/>
    </location>
</feature>
<reference evidence="2 3" key="1">
    <citation type="journal article" date="2019" name="bioRxiv">
        <title>Bacteria contribute to plant secondary compound degradation in a generalist herbivore system.</title>
        <authorList>
            <person name="Francoeur C.B."/>
            <person name="Khadempour L."/>
            <person name="Moreira-Soto R.D."/>
            <person name="Gotting K."/>
            <person name="Book A.J."/>
            <person name="Pinto-Tomas A.A."/>
            <person name="Keefover-Ring K."/>
            <person name="Currie C.R."/>
        </authorList>
    </citation>
    <scope>NUCLEOTIDE SEQUENCE [LARGE SCALE GENOMIC DNA]</scope>
    <source>
        <strain evidence="2">Acro-835</strain>
    </source>
</reference>
<evidence type="ECO:0008006" key="4">
    <source>
        <dbReference type="Google" id="ProtNLM"/>
    </source>
</evidence>